<reference evidence="2 3" key="1">
    <citation type="journal article" date="2022" name="bioRxiv">
        <title>Genomics of Preaxostyla Flagellates Illuminates Evolutionary Transitions and the Path Towards Mitochondrial Loss.</title>
        <authorList>
            <person name="Novak L.V.F."/>
            <person name="Treitli S.C."/>
            <person name="Pyrih J."/>
            <person name="Halakuc P."/>
            <person name="Pipaliya S.V."/>
            <person name="Vacek V."/>
            <person name="Brzon O."/>
            <person name="Soukal P."/>
            <person name="Eme L."/>
            <person name="Dacks J.B."/>
            <person name="Karnkowska A."/>
            <person name="Elias M."/>
            <person name="Hampl V."/>
        </authorList>
    </citation>
    <scope>NUCLEOTIDE SEQUENCE [LARGE SCALE GENOMIC DNA]</scope>
    <source>
        <strain evidence="2">NAU3</strain>
        <tissue evidence="2">Gut</tissue>
    </source>
</reference>
<evidence type="ECO:0000256" key="1">
    <source>
        <dbReference type="SAM" id="Phobius"/>
    </source>
</evidence>
<dbReference type="SUPFAM" id="SSF51126">
    <property type="entry name" value="Pectin lyase-like"/>
    <property type="match status" value="1"/>
</dbReference>
<evidence type="ECO:0000313" key="3">
    <source>
        <dbReference type="Proteomes" id="UP001281761"/>
    </source>
</evidence>
<dbReference type="InterPro" id="IPR011009">
    <property type="entry name" value="Kinase-like_dom_sf"/>
</dbReference>
<dbReference type="Gene3D" id="1.10.510.10">
    <property type="entry name" value="Transferase(Phosphotransferase) domain 1"/>
    <property type="match status" value="1"/>
</dbReference>
<keyword evidence="1" id="KW-0812">Transmembrane</keyword>
<accession>A0ABQ9XVB0</accession>
<evidence type="ECO:0008006" key="4">
    <source>
        <dbReference type="Google" id="ProtNLM"/>
    </source>
</evidence>
<dbReference type="SUPFAM" id="SSF56112">
    <property type="entry name" value="Protein kinase-like (PK-like)"/>
    <property type="match status" value="1"/>
</dbReference>
<gene>
    <name evidence="2" type="ORF">BLNAU_9645</name>
</gene>
<sequence length="1780" mass="192716">MIACNSLHLSNAHLIRGTGPLFHISGPVTMRLQNGMFSTSLTSSRLSNVTSCHKHRDDVSTTAQTSQKIVGCRVNDCSNHLYGTAIRDMNSGGNLLCHNTTFLHCTTEVPTNLNQYFYAHHNLVPSIKFHYFRLCTFLDCSATNTPGGAISSNSFEKTLKIEDCSFDSCRTRDGGMGGAVFHNAMRAIDTAAIFKSVSFLNCSTNHNGGGSISIFDSVVVSISECMFVNSQCESSGGAVALNQDTVRPSEAILSNCLFQRCTTTSTFSGHGVAGAAYFENLTSVRLDSLCFRNNQAGTGTGQDLFFDMLDTWLDQTIITNCVSTSMPANKRCSPSSHSNLLPDPTITPTVSLTFEQIEDQAKVNVELNSIVSGKVLVLVTNKGGTRVQQNGQPPHIARVLSFDVITATSGSTIVSCGEDGLLQLPLSDYKIVTSSFFPKPLLLAVNPASLNDKKTKVTVTMKGSLLEGEYTLTLSDNSSETKQIEVIVTFASSVGTLEEIVYDAETPANEKLSFNTKYSVIKMEKGGEKTLITDGLFFTIDPEPERLTGITAGEATPTSACTTTLLTFSSRVLQKKKEYKITLVSTAIPNHPSHERTINVKTDENGELKAFTATLYPFETEEAKKAGQLDFGVEYKVKSFFLDTTPILFDEGKTTFTTPPEPARIEECVKEELSGDLNSVSVVFSGRALKDGLGLVYATNGTSFWESTSNMDCSSESQCTATFLTGIIENSSQLSFGQKYSVVSTPSTPSLFVVNENVELAVPKAPTVTETETELNTSTCLSFRVVVSGDDLPSTGTFNASFEGMNEKIEIIFDENEGKSDWIEVRKNTAMQFNTTYTLSTLIRSESGKEDQHVLCSGVEMKTPKGPTLLRVGEVKLEGQEKETAVMDFEMTRMPVGSFTIEIIDSLDQSQTKIELTLDILSVSDATAVIRESVGEGEQLLYGHSYTVVGMSSIDIDVSISSSLALFVPTPSHFESISFSANTLGTSLIVSFSGSNLAGSYAVTLNSGFTFVIAASSPTQAASSAILLGWPDALPFSSSIPILSITSTSSPTSPISIKPALSLDTPPKPTELTLFVNSLSTDSTRFCGEKIQPCSTFDPAWVIVKGIDVKRATLAIIDSASLNAPITISDKMVVLFSNGGNKEPKLTIPSSATMEEKKGMVVVSDATLDIVDVDVVIESTLTSFVFLSAFNSDILVKDGSISGRPSANSPIANDDGEEENKICSWSSGILQIENSSTTISFSVLKNLSQGAINMKGGDLTIETSSFHDNTPTLPSFPTARRNIHCSDNGSIEIGSLNGGDGMETPSAWISVNDCSLTAKEAISHSPFFIPTLSTNSSSNLDKKTKSFSVVICGSTLIPCGLTLEVFEVNENKSEGKQTEVDLDLDTTSSFTETEVSLSIALSSLSSLSPSLEWRGRLRFGENLKTNESFVIQKSSSDRLSQSVQENMKWWLPLAIVAGLGLFILIVIVCLCWRRRKQNQTKSQSTKAEELDYQDDIEKMDVVDRDTVGGSIIASSAENVKDGALSRVKRSELLHGDDTQEIVPLAGQAKVLDVIVCEDKIVAKSAVVHMSLYDAFHKKDHRPLPRRSTEQKLVRGLLQLSNSSDSVRDLSKLSPHRVFIEGTELVFKLRDEISNTTKASTGTNPRQGEAHEEIRWRAPEEAIGEDNKLGEKGDLEKEDMKPADTEIDHLKASVFRLGLILYEIETGLVPFGETDAMNASRQLCSGMLPPMDGIRSSEMKTLISDCLTISVGDRPTLKSVLEKVNSIGCDDEDKSEIFKSN</sequence>
<name>A0ABQ9XVB0_9EUKA</name>
<keyword evidence="1" id="KW-0472">Membrane</keyword>
<protein>
    <recommendedName>
        <fullName evidence="4">Protein kinase domain-containing protein</fullName>
    </recommendedName>
</protein>
<dbReference type="InterPro" id="IPR011050">
    <property type="entry name" value="Pectin_lyase_fold/virulence"/>
</dbReference>
<keyword evidence="1" id="KW-1133">Transmembrane helix</keyword>
<evidence type="ECO:0000313" key="2">
    <source>
        <dbReference type="EMBL" id="KAK2955417.1"/>
    </source>
</evidence>
<proteinExistence type="predicted"/>
<feature type="transmembrane region" description="Helical" evidence="1">
    <location>
        <begin position="1449"/>
        <end position="1472"/>
    </location>
</feature>
<keyword evidence="3" id="KW-1185">Reference proteome</keyword>
<organism evidence="2 3">
    <name type="scientific">Blattamonas nauphoetae</name>
    <dbReference type="NCBI Taxonomy" id="2049346"/>
    <lineage>
        <taxon>Eukaryota</taxon>
        <taxon>Metamonada</taxon>
        <taxon>Preaxostyla</taxon>
        <taxon>Oxymonadida</taxon>
        <taxon>Blattamonas</taxon>
    </lineage>
</organism>
<dbReference type="Proteomes" id="UP001281761">
    <property type="component" value="Unassembled WGS sequence"/>
</dbReference>
<comment type="caution">
    <text evidence="2">The sequence shown here is derived from an EMBL/GenBank/DDBJ whole genome shotgun (WGS) entry which is preliminary data.</text>
</comment>
<dbReference type="EMBL" id="JARBJD010000067">
    <property type="protein sequence ID" value="KAK2955417.1"/>
    <property type="molecule type" value="Genomic_DNA"/>
</dbReference>